<dbReference type="GO" id="GO:0016829">
    <property type="term" value="F:lyase activity"/>
    <property type="evidence" value="ECO:0007669"/>
    <property type="project" value="UniProtKB-KW"/>
</dbReference>
<protein>
    <submittedName>
        <fullName evidence="5">Aldolase/citrate lyase family protein</fullName>
    </submittedName>
</protein>
<dbReference type="EMBL" id="CP091196">
    <property type="protein sequence ID" value="UQS22095.1"/>
    <property type="molecule type" value="Genomic_DNA"/>
</dbReference>
<keyword evidence="2" id="KW-0479">Metal-binding</keyword>
<organism evidence="5 6">
    <name type="scientific">Amycolatopsis thermalba</name>
    <dbReference type="NCBI Taxonomy" id="944492"/>
    <lineage>
        <taxon>Bacteria</taxon>
        <taxon>Bacillati</taxon>
        <taxon>Actinomycetota</taxon>
        <taxon>Actinomycetes</taxon>
        <taxon>Pseudonocardiales</taxon>
        <taxon>Pseudonocardiaceae</taxon>
        <taxon>Amycolatopsis</taxon>
    </lineage>
</organism>
<proteinExistence type="predicted"/>
<gene>
    <name evidence="5" type="ORF">L1857_04295</name>
</gene>
<dbReference type="InterPro" id="IPR015813">
    <property type="entry name" value="Pyrv/PenolPyrv_kinase-like_dom"/>
</dbReference>
<dbReference type="Gene3D" id="3.20.20.60">
    <property type="entry name" value="Phosphoenolpyruvate-binding domains"/>
    <property type="match status" value="1"/>
</dbReference>
<keyword evidence="3" id="KW-0460">Magnesium</keyword>
<dbReference type="SUPFAM" id="SSF51621">
    <property type="entry name" value="Phosphoenolpyruvate/pyruvate domain"/>
    <property type="match status" value="1"/>
</dbReference>
<accession>A0ABY4NNB5</accession>
<dbReference type="PANTHER" id="PTHR32308:SF10">
    <property type="entry name" value="CITRATE LYASE SUBUNIT BETA"/>
    <property type="match status" value="1"/>
</dbReference>
<dbReference type="InterPro" id="IPR040442">
    <property type="entry name" value="Pyrv_kinase-like_dom_sf"/>
</dbReference>
<feature type="domain" description="HpcH/HpaI aldolase/citrate lyase" evidence="4">
    <location>
        <begin position="11"/>
        <end position="86"/>
    </location>
</feature>
<evidence type="ECO:0000256" key="3">
    <source>
        <dbReference type="ARBA" id="ARBA00022842"/>
    </source>
</evidence>
<dbReference type="Proteomes" id="UP000830158">
    <property type="component" value="Chromosome"/>
</dbReference>
<evidence type="ECO:0000256" key="2">
    <source>
        <dbReference type="ARBA" id="ARBA00022723"/>
    </source>
</evidence>
<name>A0ABY4NNB5_9PSEU</name>
<sequence length="107" mass="12073">MPFHESVIDARTMLFVPGDRPDRFSRAVDCDPDLVVLDLEDAVVPADKRRARENVRAWRNSGGSGIVRINDDTTDWWQRDLSMLAGRVCGASCRRSPAPNRCGRWST</sequence>
<evidence type="ECO:0000256" key="1">
    <source>
        <dbReference type="ARBA" id="ARBA00001946"/>
    </source>
</evidence>
<reference evidence="5" key="1">
    <citation type="submission" date="2022-01" db="EMBL/GenBank/DDBJ databases">
        <title>PSI-footprinting approach for the identification of protein synthesis inhibitor producers.</title>
        <authorList>
            <person name="Handel F."/>
            <person name="Kulik A."/>
            <person name="Wex K.W."/>
            <person name="Berscheid A."/>
            <person name="Saur J.S."/>
            <person name="Winkler A."/>
            <person name="Wibberg D."/>
            <person name="Kalinowski J."/>
            <person name="Broetz-Oesterhelt H."/>
            <person name="Mast Y."/>
        </authorList>
    </citation>
    <scope>NUCLEOTIDE SEQUENCE</scope>
    <source>
        <strain evidence="5">KNN 49.3e</strain>
    </source>
</reference>
<dbReference type="InterPro" id="IPR005000">
    <property type="entry name" value="Aldolase/citrate-lyase_domain"/>
</dbReference>
<evidence type="ECO:0000313" key="5">
    <source>
        <dbReference type="EMBL" id="UQS22095.1"/>
    </source>
</evidence>
<evidence type="ECO:0000313" key="6">
    <source>
        <dbReference type="Proteomes" id="UP000830158"/>
    </source>
</evidence>
<evidence type="ECO:0000259" key="4">
    <source>
        <dbReference type="Pfam" id="PF03328"/>
    </source>
</evidence>
<keyword evidence="6" id="KW-1185">Reference proteome</keyword>
<dbReference type="PANTHER" id="PTHR32308">
    <property type="entry name" value="LYASE BETA SUBUNIT, PUTATIVE (AFU_ORTHOLOGUE AFUA_4G13030)-RELATED"/>
    <property type="match status" value="1"/>
</dbReference>
<dbReference type="Pfam" id="PF03328">
    <property type="entry name" value="HpcH_HpaI"/>
    <property type="match status" value="1"/>
</dbReference>
<comment type="cofactor">
    <cofactor evidence="1">
        <name>Mg(2+)</name>
        <dbReference type="ChEBI" id="CHEBI:18420"/>
    </cofactor>
</comment>
<dbReference type="RefSeq" id="WP_198958385.1">
    <property type="nucleotide sequence ID" value="NZ_CP091196.1"/>
</dbReference>
<keyword evidence="5" id="KW-0456">Lyase</keyword>